<organism evidence="1 2">
    <name type="scientific">Anaeroselena agilis</name>
    <dbReference type="NCBI Taxonomy" id="3063788"/>
    <lineage>
        <taxon>Bacteria</taxon>
        <taxon>Bacillati</taxon>
        <taxon>Bacillota</taxon>
        <taxon>Negativicutes</taxon>
        <taxon>Acetonemataceae</taxon>
        <taxon>Anaeroselena</taxon>
    </lineage>
</organism>
<sequence>MAELVKTLNTFAHDALIGGTEIPLLTKAVTLAAGSGTVARGTVLGKITIGAASVAVAGAGEAGANTGNGTLTIDATTPVLAGAKPGVYQVKIVSAAVADPAAAAMAHVFDPDGDLIDIIEAATTPGTTFSKQIKFVIVDGSTAFVAGDGFTVTLAAGSGKHKTVDSTAVDGSAVADCIAVQTVVVPADADAKGEAYTQGIFNGDHLIFGGSDTMATHADRLRELNIIVTNEQ</sequence>
<comment type="caution">
    <text evidence="1">The sequence shown here is derived from an EMBL/GenBank/DDBJ whole genome shotgun (WGS) entry which is preliminary data.</text>
</comment>
<dbReference type="RefSeq" id="WP_413780345.1">
    <property type="nucleotide sequence ID" value="NZ_JAUOZS010000001.1"/>
</dbReference>
<keyword evidence="2" id="KW-1185">Reference proteome</keyword>
<name>A0ABU3NYG2_9FIRM</name>
<evidence type="ECO:0000313" key="2">
    <source>
        <dbReference type="Proteomes" id="UP001254848"/>
    </source>
</evidence>
<proteinExistence type="predicted"/>
<dbReference type="Pfam" id="PF02924">
    <property type="entry name" value="HDPD"/>
    <property type="match status" value="1"/>
</dbReference>
<accession>A0ABU3NYG2</accession>
<dbReference type="InterPro" id="IPR004195">
    <property type="entry name" value="Head_decoration_D"/>
</dbReference>
<gene>
    <name evidence="1" type="ORF">Q4T40_11345</name>
</gene>
<dbReference type="Proteomes" id="UP001254848">
    <property type="component" value="Unassembled WGS sequence"/>
</dbReference>
<protein>
    <submittedName>
        <fullName evidence="1">Head decoration protein</fullName>
    </submittedName>
</protein>
<reference evidence="1 2" key="1">
    <citation type="submission" date="2023-07" db="EMBL/GenBank/DDBJ databases">
        <title>The novel representative of Negativicutes class, Anaeroselena agilis gen. nov. sp. nov.</title>
        <authorList>
            <person name="Prokofeva M.I."/>
            <person name="Elcheninov A.G."/>
            <person name="Klyukina A."/>
            <person name="Kublanov I.V."/>
            <person name="Frolov E.N."/>
            <person name="Podosokorskaya O.A."/>
        </authorList>
    </citation>
    <scope>NUCLEOTIDE SEQUENCE [LARGE SCALE GENOMIC DNA]</scope>
    <source>
        <strain evidence="1 2">4137-cl</strain>
    </source>
</reference>
<dbReference type="EMBL" id="JAUOZS010000001">
    <property type="protein sequence ID" value="MDT8901842.1"/>
    <property type="molecule type" value="Genomic_DNA"/>
</dbReference>
<evidence type="ECO:0000313" key="1">
    <source>
        <dbReference type="EMBL" id="MDT8901842.1"/>
    </source>
</evidence>